<protein>
    <submittedName>
        <fullName evidence="1">Uncharacterized protein</fullName>
    </submittedName>
</protein>
<organism evidence="1 2">
    <name type="scientific">Deinococcus aetherius</name>
    <dbReference type="NCBI Taxonomy" id="200252"/>
    <lineage>
        <taxon>Bacteria</taxon>
        <taxon>Thermotogati</taxon>
        <taxon>Deinococcota</taxon>
        <taxon>Deinococci</taxon>
        <taxon>Deinococcales</taxon>
        <taxon>Deinococcaceae</taxon>
        <taxon>Deinococcus</taxon>
    </lineage>
</organism>
<evidence type="ECO:0000313" key="1">
    <source>
        <dbReference type="EMBL" id="BDP42889.1"/>
    </source>
</evidence>
<dbReference type="Proteomes" id="UP001064971">
    <property type="component" value="Chromosome"/>
</dbReference>
<accession>A0ABN6RJ61</accession>
<gene>
    <name evidence="1" type="ORF">DAETH_28580</name>
</gene>
<dbReference type="RefSeq" id="WP_264775565.1">
    <property type="nucleotide sequence ID" value="NZ_AP026560.1"/>
</dbReference>
<dbReference type="EMBL" id="AP026560">
    <property type="protein sequence ID" value="BDP42889.1"/>
    <property type="molecule type" value="Genomic_DNA"/>
</dbReference>
<evidence type="ECO:0000313" key="2">
    <source>
        <dbReference type="Proteomes" id="UP001064971"/>
    </source>
</evidence>
<reference evidence="1" key="1">
    <citation type="submission" date="2022-07" db="EMBL/GenBank/DDBJ databases">
        <title>Complete Genome Sequence of the Radioresistant Bacterium Deinococcus aetherius ST0316, Isolated from the Air Dust collected in Lower Stratosphere above Japan.</title>
        <authorList>
            <person name="Satoh K."/>
            <person name="Hagiwara K."/>
            <person name="Katsumata K."/>
            <person name="Kubo A."/>
            <person name="Yokobori S."/>
            <person name="Yamagishi A."/>
            <person name="Oono Y."/>
            <person name="Narumi I."/>
        </authorList>
    </citation>
    <scope>NUCLEOTIDE SEQUENCE</scope>
    <source>
        <strain evidence="1">ST0316</strain>
    </source>
</reference>
<keyword evidence="2" id="KW-1185">Reference proteome</keyword>
<sequence length="102" mass="11422">MRLADFQKRLSRWREKVRRFSPIQLRLSLTVQAAIESVDENTAVEITLFRDPVDGIWVAYPVGGPWAADPDNAPIVSGLDPTRVVAELLVTPAFPTPKEVRP</sequence>
<name>A0ABN6RJ61_9DEIO</name>
<proteinExistence type="predicted"/>